<dbReference type="RefSeq" id="XP_058328957.1">
    <property type="nucleotide sequence ID" value="XM_058476067.1"/>
</dbReference>
<protein>
    <submittedName>
        <fullName evidence="1">Uncharacterized protein</fullName>
    </submittedName>
</protein>
<sequence length="87" mass="9940">MASSYFGKTDPMQWTSSMDEYLETLSGNRELVYDELFCHQVRLQRIAAEVENMSGTDVPSTFYVAALRRKMNEIKAGVSPSLLQNRE</sequence>
<name>A0A9W9TJX3_9EURO</name>
<gene>
    <name evidence="1" type="ORF">N7468_006771</name>
</gene>
<evidence type="ECO:0000313" key="1">
    <source>
        <dbReference type="EMBL" id="KAJ5225546.1"/>
    </source>
</evidence>
<proteinExistence type="predicted"/>
<reference evidence="1" key="2">
    <citation type="journal article" date="2023" name="IMA Fungus">
        <title>Comparative genomic study of the Penicillium genus elucidates a diverse pangenome and 15 lateral gene transfer events.</title>
        <authorList>
            <person name="Petersen C."/>
            <person name="Sorensen T."/>
            <person name="Nielsen M.R."/>
            <person name="Sondergaard T.E."/>
            <person name="Sorensen J.L."/>
            <person name="Fitzpatrick D.A."/>
            <person name="Frisvad J.C."/>
            <person name="Nielsen K.L."/>
        </authorList>
    </citation>
    <scope>NUCLEOTIDE SEQUENCE</scope>
    <source>
        <strain evidence="1">IBT 19713</strain>
    </source>
</reference>
<organism evidence="1 2">
    <name type="scientific">Penicillium chermesinum</name>
    <dbReference type="NCBI Taxonomy" id="63820"/>
    <lineage>
        <taxon>Eukaryota</taxon>
        <taxon>Fungi</taxon>
        <taxon>Dikarya</taxon>
        <taxon>Ascomycota</taxon>
        <taxon>Pezizomycotina</taxon>
        <taxon>Eurotiomycetes</taxon>
        <taxon>Eurotiomycetidae</taxon>
        <taxon>Eurotiales</taxon>
        <taxon>Aspergillaceae</taxon>
        <taxon>Penicillium</taxon>
    </lineage>
</organism>
<keyword evidence="2" id="KW-1185">Reference proteome</keyword>
<dbReference type="GeneID" id="83203370"/>
<comment type="caution">
    <text evidence="1">The sequence shown here is derived from an EMBL/GenBank/DDBJ whole genome shotgun (WGS) entry which is preliminary data.</text>
</comment>
<evidence type="ECO:0000313" key="2">
    <source>
        <dbReference type="Proteomes" id="UP001150941"/>
    </source>
</evidence>
<dbReference type="AlphaFoldDB" id="A0A9W9TJX3"/>
<dbReference type="EMBL" id="JAPQKS010000005">
    <property type="protein sequence ID" value="KAJ5225546.1"/>
    <property type="molecule type" value="Genomic_DNA"/>
</dbReference>
<dbReference type="Proteomes" id="UP001150941">
    <property type="component" value="Unassembled WGS sequence"/>
</dbReference>
<dbReference type="OrthoDB" id="1600564at2759"/>
<reference evidence="1" key="1">
    <citation type="submission" date="2022-11" db="EMBL/GenBank/DDBJ databases">
        <authorList>
            <person name="Petersen C."/>
        </authorList>
    </citation>
    <scope>NUCLEOTIDE SEQUENCE</scope>
    <source>
        <strain evidence="1">IBT 19713</strain>
    </source>
</reference>
<accession>A0A9W9TJX3</accession>